<dbReference type="EMBL" id="JANGCH010000002">
    <property type="protein sequence ID" value="MCQ5120960.1"/>
    <property type="molecule type" value="Genomic_DNA"/>
</dbReference>
<protein>
    <submittedName>
        <fullName evidence="2">Metallophosphoesterase</fullName>
    </submittedName>
</protein>
<comment type="caution">
    <text evidence="2">The sequence shown here is derived from an EMBL/GenBank/DDBJ whole genome shotgun (WGS) entry which is preliminary data.</text>
</comment>
<feature type="domain" description="Calcineurin-like phosphoesterase" evidence="1">
    <location>
        <begin position="54"/>
        <end position="224"/>
    </location>
</feature>
<dbReference type="RefSeq" id="WP_256197323.1">
    <property type="nucleotide sequence ID" value="NZ_JANGCH010000002.1"/>
</dbReference>
<dbReference type="Proteomes" id="UP001524435">
    <property type="component" value="Unassembled WGS sequence"/>
</dbReference>
<organism evidence="2 3">
    <name type="scientific">Massilicoli timonensis</name>
    <dbReference type="NCBI Taxonomy" id="2015901"/>
    <lineage>
        <taxon>Bacteria</taxon>
        <taxon>Bacillati</taxon>
        <taxon>Bacillota</taxon>
        <taxon>Erysipelotrichia</taxon>
        <taxon>Erysipelotrichales</taxon>
        <taxon>Erysipelotrichaceae</taxon>
        <taxon>Massilicoli</taxon>
    </lineage>
</organism>
<sequence>MIRKIRRFLTVLLVVALFAVSFFLYGVYVSVERINLNYESIASAKIPQDLNQANIAFITDLHYNGFMNQERLTSMFEKINSTDPDVIIFGGDLFDNTANQMPDESKQAELLNLLKSLEAPLGKFAVLGEQDETSESMKEIAKSILYQADFELLENRSIRIRNESNSSITLFGIDSMVNGVPNIEQAFADINANEFNIVVTHCPDLISEIPTTAVDLMFAGHSHGGQIRIPFFGPIATVEGAKNYSYGTQQVGNTLLHISNGLGTTGYDMRLFAPPEVLIYRLIADQA</sequence>
<accession>A0ABT1SIN8</accession>
<evidence type="ECO:0000259" key="1">
    <source>
        <dbReference type="Pfam" id="PF00149"/>
    </source>
</evidence>
<dbReference type="Pfam" id="PF00149">
    <property type="entry name" value="Metallophos"/>
    <property type="match status" value="1"/>
</dbReference>
<dbReference type="InterPro" id="IPR029052">
    <property type="entry name" value="Metallo-depent_PP-like"/>
</dbReference>
<dbReference type="Gene3D" id="3.60.21.10">
    <property type="match status" value="1"/>
</dbReference>
<evidence type="ECO:0000313" key="3">
    <source>
        <dbReference type="Proteomes" id="UP001524435"/>
    </source>
</evidence>
<name>A0ABT1SIN8_9FIRM</name>
<dbReference type="CDD" id="cd07385">
    <property type="entry name" value="MPP_YkuE_C"/>
    <property type="match status" value="1"/>
</dbReference>
<dbReference type="SUPFAM" id="SSF56300">
    <property type="entry name" value="Metallo-dependent phosphatases"/>
    <property type="match status" value="1"/>
</dbReference>
<evidence type="ECO:0000313" key="2">
    <source>
        <dbReference type="EMBL" id="MCQ5120960.1"/>
    </source>
</evidence>
<reference evidence="2 3" key="1">
    <citation type="submission" date="2022-06" db="EMBL/GenBank/DDBJ databases">
        <title>Isolation of gut microbiota from human fecal samples.</title>
        <authorList>
            <person name="Pamer E.G."/>
            <person name="Barat B."/>
            <person name="Waligurski E."/>
            <person name="Medina S."/>
            <person name="Paddock L."/>
            <person name="Mostad J."/>
        </authorList>
    </citation>
    <scope>NUCLEOTIDE SEQUENCE [LARGE SCALE GENOMIC DNA]</scope>
    <source>
        <strain evidence="2 3">DFI.6.1</strain>
    </source>
</reference>
<keyword evidence="3" id="KW-1185">Reference proteome</keyword>
<dbReference type="InterPro" id="IPR051158">
    <property type="entry name" value="Metallophosphoesterase_sf"/>
</dbReference>
<gene>
    <name evidence="2" type="ORF">NE663_01635</name>
</gene>
<proteinExistence type="predicted"/>
<dbReference type="PANTHER" id="PTHR31302:SF25">
    <property type="entry name" value="PHOSPHOESTERASE"/>
    <property type="match status" value="1"/>
</dbReference>
<dbReference type="InterPro" id="IPR004843">
    <property type="entry name" value="Calcineurin-like_PHP"/>
</dbReference>
<dbReference type="PANTHER" id="PTHR31302">
    <property type="entry name" value="TRANSMEMBRANE PROTEIN WITH METALLOPHOSPHOESTERASE DOMAIN-RELATED"/>
    <property type="match status" value="1"/>
</dbReference>